<comment type="cofactor">
    <cofactor evidence="1 7">
        <name>(R)-lipoate</name>
        <dbReference type="ChEBI" id="CHEBI:83088"/>
    </cofactor>
</comment>
<dbReference type="SUPFAM" id="SSF51230">
    <property type="entry name" value="Single hybrid motif"/>
    <property type="match status" value="1"/>
</dbReference>
<dbReference type="InterPro" id="IPR023213">
    <property type="entry name" value="CAT-like_dom_sf"/>
</dbReference>
<keyword evidence="12" id="KW-1185">Reference proteome</keyword>
<dbReference type="CDD" id="cd06849">
    <property type="entry name" value="lipoyl_domain"/>
    <property type="match status" value="1"/>
</dbReference>
<dbReference type="PANTHER" id="PTHR43178">
    <property type="entry name" value="DIHYDROLIPOAMIDE ACETYLTRANSFERASE COMPONENT OF PYRUVATE DEHYDROGENASE COMPLEX"/>
    <property type="match status" value="1"/>
</dbReference>
<evidence type="ECO:0000256" key="7">
    <source>
        <dbReference type="RuleBase" id="RU003423"/>
    </source>
</evidence>
<comment type="subunit">
    <text evidence="3">Forms a 24-polypeptide structural core with octahedral symmetry.</text>
</comment>
<dbReference type="InterPro" id="IPR050743">
    <property type="entry name" value="2-oxoacid_DH_E2_comp"/>
</dbReference>
<evidence type="ECO:0000256" key="3">
    <source>
        <dbReference type="ARBA" id="ARBA00011484"/>
    </source>
</evidence>
<proteinExistence type="inferred from homology"/>
<evidence type="ECO:0000256" key="6">
    <source>
        <dbReference type="ARBA" id="ARBA00023315"/>
    </source>
</evidence>
<evidence type="ECO:0000313" key="11">
    <source>
        <dbReference type="EMBL" id="MFH7564055.1"/>
    </source>
</evidence>
<dbReference type="EMBL" id="JBGFTR010000002">
    <property type="protein sequence ID" value="MFH7564055.1"/>
    <property type="molecule type" value="Genomic_DNA"/>
</dbReference>
<evidence type="ECO:0000256" key="5">
    <source>
        <dbReference type="ARBA" id="ARBA00022823"/>
    </source>
</evidence>
<dbReference type="SUPFAM" id="SSF52777">
    <property type="entry name" value="CoA-dependent acyltransferases"/>
    <property type="match status" value="1"/>
</dbReference>
<evidence type="ECO:0000259" key="10">
    <source>
        <dbReference type="PROSITE" id="PS51826"/>
    </source>
</evidence>
<keyword evidence="6 7" id="KW-0012">Acyltransferase</keyword>
<dbReference type="PROSITE" id="PS51826">
    <property type="entry name" value="PSBD"/>
    <property type="match status" value="1"/>
</dbReference>
<keyword evidence="4 7" id="KW-0808">Transferase</keyword>
<dbReference type="Gene3D" id="4.10.320.10">
    <property type="entry name" value="E3-binding domain"/>
    <property type="match status" value="1"/>
</dbReference>
<dbReference type="Proteomes" id="UP001610706">
    <property type="component" value="Unassembled WGS sequence"/>
</dbReference>
<dbReference type="Pfam" id="PF02817">
    <property type="entry name" value="E3_binding"/>
    <property type="match status" value="1"/>
</dbReference>
<evidence type="ECO:0000259" key="9">
    <source>
        <dbReference type="PROSITE" id="PS50968"/>
    </source>
</evidence>
<evidence type="ECO:0000256" key="8">
    <source>
        <dbReference type="SAM" id="MobiDB-lite"/>
    </source>
</evidence>
<feature type="domain" description="Peripheral subunit-binding (PSBD)" evidence="10">
    <location>
        <begin position="129"/>
        <end position="166"/>
    </location>
</feature>
<feature type="domain" description="Lipoyl-binding" evidence="9">
    <location>
        <begin position="2"/>
        <end position="77"/>
    </location>
</feature>
<dbReference type="InterPro" id="IPR000089">
    <property type="entry name" value="Biotin_lipoyl"/>
</dbReference>
<evidence type="ECO:0000313" key="12">
    <source>
        <dbReference type="Proteomes" id="UP001610706"/>
    </source>
</evidence>
<evidence type="ECO:0000256" key="4">
    <source>
        <dbReference type="ARBA" id="ARBA00022679"/>
    </source>
</evidence>
<dbReference type="SUPFAM" id="SSF47005">
    <property type="entry name" value="Peripheral subunit-binding domain of 2-oxo acid dehydrogenase complex"/>
    <property type="match status" value="1"/>
</dbReference>
<accession>A0ABW7NXX1</accession>
<dbReference type="InterPro" id="IPR004167">
    <property type="entry name" value="PSBD"/>
</dbReference>
<feature type="compositionally biased region" description="Low complexity" evidence="8">
    <location>
        <begin position="94"/>
        <end position="110"/>
    </location>
</feature>
<dbReference type="EC" id="2.3.1.-" evidence="7"/>
<protein>
    <recommendedName>
        <fullName evidence="7">Dihydrolipoamide acetyltransferase component of pyruvate dehydrogenase complex</fullName>
        <ecNumber evidence="7">2.3.1.-</ecNumber>
    </recommendedName>
</protein>
<comment type="similarity">
    <text evidence="2 7">Belongs to the 2-oxoacid dehydrogenase family.</text>
</comment>
<feature type="region of interest" description="Disordered" evidence="8">
    <location>
        <begin position="80"/>
        <end position="131"/>
    </location>
</feature>
<keyword evidence="5 7" id="KW-0450">Lipoyl</keyword>
<dbReference type="InterPro" id="IPR011053">
    <property type="entry name" value="Single_hybrid_motif"/>
</dbReference>
<dbReference type="Pfam" id="PF00198">
    <property type="entry name" value="2-oxoacid_dh"/>
    <property type="match status" value="1"/>
</dbReference>
<sequence>MKQDFFLPDIGEGIVECELVEWLVAEGDRVEEDQAICDVMTDKALVQIPAVHGGIISRLHVKKGEMAKVHAPLFEMELAVEESDAGPEHESDIDSGSSSDSSSDSDVSSDAESQPELPSTSESAGSRAVASPAVRRLAREYNIDLAEVPGSGDKGRVYKEDVEAWLQGSKHRHMHSDSGWREPITGVRAAMARHMTASLSIPRFTFCDEFCLNELLALKQQLAPEFEQQAVKLTLLPFFIKALSLALSDYPLLGARLDKDGQSLVYEDGHHVGVAVDTPAGLLVPVLHHCEDKSLLTIARELSRLSDAARHGRLTQAELTGATISLSNIGMLGGTVSTPIVNPPQLAIAAMGRLQRLPRFDEQDRVAATHIMTVCWSADHRVIDGATMARFNRCWQEYLEHPGRMLARLH</sequence>
<dbReference type="RefSeq" id="WP_395544793.1">
    <property type="nucleotide sequence ID" value="NZ_CP166302.1"/>
</dbReference>
<organism evidence="11 12">
    <name type="scientific">Oceanimonas smirnovii</name>
    <dbReference type="NCBI Taxonomy" id="264574"/>
    <lineage>
        <taxon>Bacteria</taxon>
        <taxon>Pseudomonadati</taxon>
        <taxon>Pseudomonadota</taxon>
        <taxon>Gammaproteobacteria</taxon>
        <taxon>Aeromonadales</taxon>
        <taxon>Aeromonadaceae</taxon>
        <taxon>Oceanimonas</taxon>
    </lineage>
</organism>
<dbReference type="Pfam" id="PF00364">
    <property type="entry name" value="Biotin_lipoyl"/>
    <property type="match status" value="1"/>
</dbReference>
<dbReference type="PANTHER" id="PTHR43178:SF5">
    <property type="entry name" value="LIPOAMIDE ACYLTRANSFERASE COMPONENT OF BRANCHED-CHAIN ALPHA-KETO ACID DEHYDROGENASE COMPLEX, MITOCHONDRIAL"/>
    <property type="match status" value="1"/>
</dbReference>
<dbReference type="InterPro" id="IPR001078">
    <property type="entry name" value="2-oxoacid_DH_actylTfrase"/>
</dbReference>
<reference evidence="11 12" key="1">
    <citation type="submission" date="2024-08" db="EMBL/GenBank/DDBJ databases">
        <title>Oceanimonas smirnovii Genome sequencing and assembly.</title>
        <authorList>
            <person name="Tang B."/>
        </authorList>
    </citation>
    <scope>NUCLEOTIDE SEQUENCE [LARGE SCALE GENOMIC DNA]</scope>
    <source>
        <strain evidence="11 12">OS2020-119</strain>
    </source>
</reference>
<evidence type="ECO:0000256" key="2">
    <source>
        <dbReference type="ARBA" id="ARBA00007317"/>
    </source>
</evidence>
<dbReference type="InterPro" id="IPR036625">
    <property type="entry name" value="E3-bd_dom_sf"/>
</dbReference>
<gene>
    <name evidence="11" type="ORF">AB9R89_01785</name>
</gene>
<evidence type="ECO:0000256" key="1">
    <source>
        <dbReference type="ARBA" id="ARBA00001938"/>
    </source>
</evidence>
<dbReference type="PROSITE" id="PS50968">
    <property type="entry name" value="BIOTINYL_LIPOYL"/>
    <property type="match status" value="1"/>
</dbReference>
<dbReference type="Gene3D" id="2.40.50.100">
    <property type="match status" value="1"/>
</dbReference>
<dbReference type="Gene3D" id="3.30.559.10">
    <property type="entry name" value="Chloramphenicol acetyltransferase-like domain"/>
    <property type="match status" value="1"/>
</dbReference>
<name>A0ABW7NXX1_9GAMM</name>
<comment type="caution">
    <text evidence="11">The sequence shown here is derived from an EMBL/GenBank/DDBJ whole genome shotgun (WGS) entry which is preliminary data.</text>
</comment>